<feature type="domain" description="Methyltransferase" evidence="4">
    <location>
        <begin position="43"/>
        <end position="133"/>
    </location>
</feature>
<dbReference type="AlphaFoldDB" id="A0A8J7HB98"/>
<keyword evidence="1 5" id="KW-0489">Methyltransferase</keyword>
<feature type="compositionally biased region" description="Basic and acidic residues" evidence="3">
    <location>
        <begin position="168"/>
        <end position="179"/>
    </location>
</feature>
<reference evidence="5" key="1">
    <citation type="submission" date="2020-12" db="EMBL/GenBank/DDBJ databases">
        <title>M. sibirica DSM 26468T genome.</title>
        <authorList>
            <person name="Thieme N."/>
            <person name="Rettenmaier R."/>
            <person name="Zverlov V."/>
            <person name="Liebl W."/>
        </authorList>
    </citation>
    <scope>NUCLEOTIDE SEQUENCE</scope>
    <source>
        <strain evidence="5">DSM 26468</strain>
    </source>
</reference>
<dbReference type="Pfam" id="PF13649">
    <property type="entry name" value="Methyltransf_25"/>
    <property type="match status" value="1"/>
</dbReference>
<dbReference type="Proteomes" id="UP000623269">
    <property type="component" value="Unassembled WGS sequence"/>
</dbReference>
<dbReference type="RefSeq" id="WP_197659975.1">
    <property type="nucleotide sequence ID" value="NZ_JAEAGR010000002.1"/>
</dbReference>
<dbReference type="PANTHER" id="PTHR44942">
    <property type="entry name" value="METHYLTRANSF_11 DOMAIN-CONTAINING PROTEIN"/>
    <property type="match status" value="1"/>
</dbReference>
<dbReference type="InterPro" id="IPR029063">
    <property type="entry name" value="SAM-dependent_MTases_sf"/>
</dbReference>
<keyword evidence="6" id="KW-1185">Reference proteome</keyword>
<dbReference type="GO" id="GO:0032259">
    <property type="term" value="P:methylation"/>
    <property type="evidence" value="ECO:0007669"/>
    <property type="project" value="UniProtKB-KW"/>
</dbReference>
<evidence type="ECO:0000256" key="3">
    <source>
        <dbReference type="SAM" id="MobiDB-lite"/>
    </source>
</evidence>
<accession>A0A8J7HB98</accession>
<dbReference type="CDD" id="cd02440">
    <property type="entry name" value="AdoMet_MTases"/>
    <property type="match status" value="1"/>
</dbReference>
<protein>
    <submittedName>
        <fullName evidence="5">Class I SAM-dependent methyltransferase</fullName>
    </submittedName>
</protein>
<organism evidence="5 6">
    <name type="scientific">Mobilitalea sibirica</name>
    <dbReference type="NCBI Taxonomy" id="1462919"/>
    <lineage>
        <taxon>Bacteria</taxon>
        <taxon>Bacillati</taxon>
        <taxon>Bacillota</taxon>
        <taxon>Clostridia</taxon>
        <taxon>Lachnospirales</taxon>
        <taxon>Lachnospiraceae</taxon>
        <taxon>Mobilitalea</taxon>
    </lineage>
</organism>
<dbReference type="Gene3D" id="3.40.50.150">
    <property type="entry name" value="Vaccinia Virus protein VP39"/>
    <property type="match status" value="1"/>
</dbReference>
<evidence type="ECO:0000256" key="1">
    <source>
        <dbReference type="ARBA" id="ARBA00022603"/>
    </source>
</evidence>
<evidence type="ECO:0000313" key="6">
    <source>
        <dbReference type="Proteomes" id="UP000623269"/>
    </source>
</evidence>
<gene>
    <name evidence="5" type="ORF">I5677_02390</name>
</gene>
<evidence type="ECO:0000256" key="2">
    <source>
        <dbReference type="ARBA" id="ARBA00022679"/>
    </source>
</evidence>
<sequence>MIKKIEPYKDIALIYEQVRPSYPAQLIQDIIAATNIGLNSRLLEIGAGTGKATVQLAEKGFKIHAIEVGKDMGEILVDKCVIYPNVSVEISSFEEWTPKHNDKYDMIFCAQAFHWLDATIKYKKCHDLLKENGYLILFWYNASADMTKETEKINQKVNEIVRKYVDRHPETRNKPERNTHSGVFENDERKSEIETSGLFEILDILNYKDETKNNAEQFIKAQKSVPAFASLLDELDDKTIQDIEEEIKSEINNNGGYVGTLFNYSLYITKRIANNIN</sequence>
<dbReference type="SUPFAM" id="SSF53335">
    <property type="entry name" value="S-adenosyl-L-methionine-dependent methyltransferases"/>
    <property type="match status" value="1"/>
</dbReference>
<name>A0A8J7HB98_9FIRM</name>
<feature type="region of interest" description="Disordered" evidence="3">
    <location>
        <begin position="168"/>
        <end position="189"/>
    </location>
</feature>
<dbReference type="EMBL" id="JAEAGR010000002">
    <property type="protein sequence ID" value="MBH1939742.1"/>
    <property type="molecule type" value="Genomic_DNA"/>
</dbReference>
<evidence type="ECO:0000259" key="4">
    <source>
        <dbReference type="Pfam" id="PF13649"/>
    </source>
</evidence>
<dbReference type="GO" id="GO:0008168">
    <property type="term" value="F:methyltransferase activity"/>
    <property type="evidence" value="ECO:0007669"/>
    <property type="project" value="UniProtKB-KW"/>
</dbReference>
<dbReference type="InterPro" id="IPR051052">
    <property type="entry name" value="Diverse_substrate_MTase"/>
</dbReference>
<keyword evidence="2" id="KW-0808">Transferase</keyword>
<evidence type="ECO:0000313" key="5">
    <source>
        <dbReference type="EMBL" id="MBH1939742.1"/>
    </source>
</evidence>
<comment type="caution">
    <text evidence="5">The sequence shown here is derived from an EMBL/GenBank/DDBJ whole genome shotgun (WGS) entry which is preliminary data.</text>
</comment>
<proteinExistence type="predicted"/>
<dbReference type="InterPro" id="IPR041698">
    <property type="entry name" value="Methyltransf_25"/>
</dbReference>
<dbReference type="PANTHER" id="PTHR44942:SF4">
    <property type="entry name" value="METHYLTRANSFERASE TYPE 11 DOMAIN-CONTAINING PROTEIN"/>
    <property type="match status" value="1"/>
</dbReference>